<dbReference type="HOGENOM" id="CLU_051699_1_0_1"/>
<dbReference type="EC" id="2.3.1.257" evidence="4"/>
<dbReference type="GO" id="GO:0043998">
    <property type="term" value="F:histone H2A acetyltransferase activity"/>
    <property type="evidence" value="ECO:0007669"/>
    <property type="project" value="InterPro"/>
</dbReference>
<dbReference type="GO" id="GO:0005737">
    <property type="term" value="C:cytoplasm"/>
    <property type="evidence" value="ECO:0007669"/>
    <property type="project" value="UniProtKB-SubCell"/>
</dbReference>
<dbReference type="Proteomes" id="UP000016930">
    <property type="component" value="Unassembled WGS sequence"/>
</dbReference>
<keyword evidence="14" id="KW-1185">Reference proteome</keyword>
<dbReference type="InterPro" id="IPR039949">
    <property type="entry name" value="NAA40"/>
</dbReference>
<keyword evidence="8" id="KW-0539">Nucleus</keyword>
<dbReference type="InterPro" id="IPR016181">
    <property type="entry name" value="Acyl_CoA_acyltransferase"/>
</dbReference>
<dbReference type="Gene3D" id="3.40.630.30">
    <property type="match status" value="1"/>
</dbReference>
<dbReference type="SUPFAM" id="SSF55729">
    <property type="entry name" value="Acyl-CoA N-acyltransferases (Nat)"/>
    <property type="match status" value="1"/>
</dbReference>
<evidence type="ECO:0000256" key="10">
    <source>
        <dbReference type="ARBA" id="ARBA00047821"/>
    </source>
</evidence>
<evidence type="ECO:0000256" key="8">
    <source>
        <dbReference type="ARBA" id="ARBA00023242"/>
    </source>
</evidence>
<reference evidence="13 14" key="1">
    <citation type="journal article" date="2012" name="Proc. Natl. Acad. Sci. U.S.A.">
        <title>Comparative genomics of Ceriporiopsis subvermispora and Phanerochaete chrysosporium provide insight into selective ligninolysis.</title>
        <authorList>
            <person name="Fernandez-Fueyo E."/>
            <person name="Ruiz-Duenas F.J."/>
            <person name="Ferreira P."/>
            <person name="Floudas D."/>
            <person name="Hibbett D.S."/>
            <person name="Canessa P."/>
            <person name="Larrondo L.F."/>
            <person name="James T.Y."/>
            <person name="Seelenfreund D."/>
            <person name="Lobos S."/>
            <person name="Polanco R."/>
            <person name="Tello M."/>
            <person name="Honda Y."/>
            <person name="Watanabe T."/>
            <person name="Watanabe T."/>
            <person name="Ryu J.S."/>
            <person name="Kubicek C.P."/>
            <person name="Schmoll M."/>
            <person name="Gaskell J."/>
            <person name="Hammel K.E."/>
            <person name="St John F.J."/>
            <person name="Vanden Wymelenberg A."/>
            <person name="Sabat G."/>
            <person name="Splinter BonDurant S."/>
            <person name="Syed K."/>
            <person name="Yadav J.S."/>
            <person name="Doddapaneni H."/>
            <person name="Subramanian V."/>
            <person name="Lavin J.L."/>
            <person name="Oguiza J.A."/>
            <person name="Perez G."/>
            <person name="Pisabarro A.G."/>
            <person name="Ramirez L."/>
            <person name="Santoyo F."/>
            <person name="Master E."/>
            <person name="Coutinho P.M."/>
            <person name="Henrissat B."/>
            <person name="Lombard V."/>
            <person name="Magnuson J.K."/>
            <person name="Kuees U."/>
            <person name="Hori C."/>
            <person name="Igarashi K."/>
            <person name="Samejima M."/>
            <person name="Held B.W."/>
            <person name="Barry K.W."/>
            <person name="LaButti K.M."/>
            <person name="Lapidus A."/>
            <person name="Lindquist E.A."/>
            <person name="Lucas S.M."/>
            <person name="Riley R."/>
            <person name="Salamov A.A."/>
            <person name="Hoffmeister D."/>
            <person name="Schwenk D."/>
            <person name="Hadar Y."/>
            <person name="Yarden O."/>
            <person name="de Vries R.P."/>
            <person name="Wiebenga A."/>
            <person name="Stenlid J."/>
            <person name="Eastwood D."/>
            <person name="Grigoriev I.V."/>
            <person name="Berka R.M."/>
            <person name="Blanchette R.A."/>
            <person name="Kersten P."/>
            <person name="Martinez A.T."/>
            <person name="Vicuna R."/>
            <person name="Cullen D."/>
        </authorList>
    </citation>
    <scope>NUCLEOTIDE SEQUENCE [LARGE SCALE GENOMIC DNA]</scope>
    <source>
        <strain evidence="13 14">B</strain>
    </source>
</reference>
<dbReference type="InterPro" id="IPR000182">
    <property type="entry name" value="GNAT_dom"/>
</dbReference>
<protein>
    <recommendedName>
        <fullName evidence="5">N-alpha-acetyltransferase 40</fullName>
        <ecNumber evidence="4">2.3.1.257</ecNumber>
    </recommendedName>
</protein>
<dbReference type="PANTHER" id="PTHR20531">
    <property type="entry name" value="N-ALPHA-ACETYLTRANSFERASE 40"/>
    <property type="match status" value="1"/>
</dbReference>
<comment type="catalytic activity">
    <reaction evidence="10">
        <text>N-terminal L-seryl-[histone H2A] + acetyl-CoA = N-terminal N(alpha)-acetyl-L-seryl-[histone H2A] + CoA + H(+)</text>
        <dbReference type="Rhea" id="RHEA:50600"/>
        <dbReference type="Rhea" id="RHEA-COMP:12742"/>
        <dbReference type="Rhea" id="RHEA-COMP:12744"/>
        <dbReference type="ChEBI" id="CHEBI:15378"/>
        <dbReference type="ChEBI" id="CHEBI:57287"/>
        <dbReference type="ChEBI" id="CHEBI:57288"/>
        <dbReference type="ChEBI" id="CHEBI:64738"/>
        <dbReference type="ChEBI" id="CHEBI:83690"/>
        <dbReference type="EC" id="2.3.1.257"/>
    </reaction>
</comment>
<evidence type="ECO:0000256" key="3">
    <source>
        <dbReference type="ARBA" id="ARBA00008870"/>
    </source>
</evidence>
<dbReference type="GO" id="GO:1990189">
    <property type="term" value="F:protein N-terminal-serine acetyltransferase activity"/>
    <property type="evidence" value="ECO:0007669"/>
    <property type="project" value="UniProtKB-EC"/>
</dbReference>
<comment type="catalytic activity">
    <reaction evidence="11">
        <text>N-terminal L-seryl-[histone H4] + acetyl-CoA = N-terminal N(alpha)-acetyl-L-seryl-[histone H4] + CoA + H(+)</text>
        <dbReference type="Rhea" id="RHEA:50596"/>
        <dbReference type="Rhea" id="RHEA-COMP:12740"/>
        <dbReference type="Rhea" id="RHEA-COMP:12743"/>
        <dbReference type="ChEBI" id="CHEBI:15378"/>
        <dbReference type="ChEBI" id="CHEBI:57287"/>
        <dbReference type="ChEBI" id="CHEBI:57288"/>
        <dbReference type="ChEBI" id="CHEBI:64738"/>
        <dbReference type="ChEBI" id="CHEBI:83690"/>
        <dbReference type="EC" id="2.3.1.257"/>
    </reaction>
</comment>
<dbReference type="GO" id="GO:0005634">
    <property type="term" value="C:nucleus"/>
    <property type="evidence" value="ECO:0007669"/>
    <property type="project" value="UniProtKB-SubCell"/>
</dbReference>
<evidence type="ECO:0000256" key="5">
    <source>
        <dbReference type="ARBA" id="ARBA00015043"/>
    </source>
</evidence>
<proteinExistence type="inferred from homology"/>
<dbReference type="EMBL" id="KB445791">
    <property type="protein sequence ID" value="EMD42210.1"/>
    <property type="molecule type" value="Genomic_DNA"/>
</dbReference>
<gene>
    <name evidence="13" type="ORF">CERSUDRAFT_129691</name>
</gene>
<dbReference type="CDD" id="cd04301">
    <property type="entry name" value="NAT_SF"/>
    <property type="match status" value="1"/>
</dbReference>
<dbReference type="OrthoDB" id="424551at2759"/>
<comment type="subcellular location">
    <subcellularLocation>
        <location evidence="2">Cytoplasm</location>
    </subcellularLocation>
    <subcellularLocation>
        <location evidence="1">Nucleus</location>
    </subcellularLocation>
</comment>
<dbReference type="AlphaFoldDB" id="M2RCN6"/>
<evidence type="ECO:0000256" key="1">
    <source>
        <dbReference type="ARBA" id="ARBA00004123"/>
    </source>
</evidence>
<keyword evidence="6" id="KW-0963">Cytoplasm</keyword>
<evidence type="ECO:0000259" key="12">
    <source>
        <dbReference type="PROSITE" id="PS51186"/>
    </source>
</evidence>
<keyword evidence="7" id="KW-0808">Transferase</keyword>
<sequence>MPRQPILVQRANQASAAQLAASITGQEELKASQHVDVALLTASELPQELREAVFALWERNMRTLYVESSFGWDPTSKERELFHTTSRFIVVCPTDNASMISQSDVIAYTMFRFDREDGQNVVYCYELQVHEKAQRMGLGKYLMQQLASIGRTWHMKKIMLTCLKANSAAKRFYITSGFELDPTSPEYISSDEEIDEGQIDETVNVDYEILSVLL</sequence>
<organism evidence="13 14">
    <name type="scientific">Ceriporiopsis subvermispora (strain B)</name>
    <name type="common">White-rot fungus</name>
    <name type="synonym">Gelatoporia subvermispora</name>
    <dbReference type="NCBI Taxonomy" id="914234"/>
    <lineage>
        <taxon>Eukaryota</taxon>
        <taxon>Fungi</taxon>
        <taxon>Dikarya</taxon>
        <taxon>Basidiomycota</taxon>
        <taxon>Agaricomycotina</taxon>
        <taxon>Agaricomycetes</taxon>
        <taxon>Polyporales</taxon>
        <taxon>Gelatoporiaceae</taxon>
        <taxon>Gelatoporia</taxon>
    </lineage>
</organism>
<evidence type="ECO:0000256" key="2">
    <source>
        <dbReference type="ARBA" id="ARBA00004496"/>
    </source>
</evidence>
<accession>M2RCN6</accession>
<evidence type="ECO:0000256" key="11">
    <source>
        <dbReference type="ARBA" id="ARBA00049524"/>
    </source>
</evidence>
<dbReference type="PROSITE" id="PS51186">
    <property type="entry name" value="GNAT"/>
    <property type="match status" value="1"/>
</dbReference>
<dbReference type="PANTHER" id="PTHR20531:SF1">
    <property type="entry name" value="N-ALPHA-ACETYLTRANSFERASE 40"/>
    <property type="match status" value="1"/>
</dbReference>
<keyword evidence="9" id="KW-0012">Acyltransferase</keyword>
<comment type="similarity">
    <text evidence="3">Belongs to the acetyltransferase family. NAA40 subfamily.</text>
</comment>
<evidence type="ECO:0000256" key="6">
    <source>
        <dbReference type="ARBA" id="ARBA00022490"/>
    </source>
</evidence>
<evidence type="ECO:0000256" key="7">
    <source>
        <dbReference type="ARBA" id="ARBA00022679"/>
    </source>
</evidence>
<dbReference type="GO" id="GO:0010485">
    <property type="term" value="F:histone H4 acetyltransferase activity"/>
    <property type="evidence" value="ECO:0007669"/>
    <property type="project" value="InterPro"/>
</dbReference>
<evidence type="ECO:0000313" key="13">
    <source>
        <dbReference type="EMBL" id="EMD42210.1"/>
    </source>
</evidence>
<evidence type="ECO:0000256" key="9">
    <source>
        <dbReference type="ARBA" id="ARBA00023315"/>
    </source>
</evidence>
<feature type="domain" description="N-acetyltransferase" evidence="12">
    <location>
        <begin position="40"/>
        <end position="201"/>
    </location>
</feature>
<evidence type="ECO:0000256" key="4">
    <source>
        <dbReference type="ARBA" id="ARBA00012950"/>
    </source>
</evidence>
<evidence type="ECO:0000313" key="14">
    <source>
        <dbReference type="Proteomes" id="UP000016930"/>
    </source>
</evidence>
<name>M2RCN6_CERS8</name>
<dbReference type="Pfam" id="PF00583">
    <property type="entry name" value="Acetyltransf_1"/>
    <property type="match status" value="1"/>
</dbReference>
<dbReference type="STRING" id="914234.M2RCN6"/>